<proteinExistence type="inferred from homology"/>
<evidence type="ECO:0000256" key="3">
    <source>
        <dbReference type="ARBA" id="ARBA00022676"/>
    </source>
</evidence>
<evidence type="ECO:0000256" key="5">
    <source>
        <dbReference type="ARBA" id="ARBA00022692"/>
    </source>
</evidence>
<keyword evidence="5 14" id="KW-0812">Transmembrane</keyword>
<dbReference type="GO" id="GO:0016705">
    <property type="term" value="F:oxidoreductase activity, acting on paired donors, with incorporation or reduction of molecular oxygen"/>
    <property type="evidence" value="ECO:0007669"/>
    <property type="project" value="InterPro"/>
</dbReference>
<keyword evidence="9 12" id="KW-0408">Iron</keyword>
<reference evidence="15 16" key="1">
    <citation type="journal article" date="2016" name="Genome Biol. Evol.">
        <title>Divergent and convergent evolution of fungal pathogenicity.</title>
        <authorList>
            <person name="Shang Y."/>
            <person name="Xiao G."/>
            <person name="Zheng P."/>
            <person name="Cen K."/>
            <person name="Zhan S."/>
            <person name="Wang C."/>
        </authorList>
    </citation>
    <scope>NUCLEOTIDE SEQUENCE [LARGE SCALE GENOMIC DNA]</scope>
    <source>
        <strain evidence="15 16">ARSEF 2679</strain>
    </source>
</reference>
<dbReference type="GO" id="GO:0005506">
    <property type="term" value="F:iron ion binding"/>
    <property type="evidence" value="ECO:0007669"/>
    <property type="project" value="InterPro"/>
</dbReference>
<keyword evidence="10 14" id="KW-0472">Membrane</keyword>
<gene>
    <name evidence="15" type="ORF">ISF_01523</name>
</gene>
<dbReference type="EMBL" id="AZHB01000002">
    <property type="protein sequence ID" value="OAA72450.1"/>
    <property type="molecule type" value="Genomic_DNA"/>
</dbReference>
<evidence type="ECO:0000313" key="15">
    <source>
        <dbReference type="EMBL" id="OAA72450.1"/>
    </source>
</evidence>
<evidence type="ECO:0000256" key="8">
    <source>
        <dbReference type="ARBA" id="ARBA00022989"/>
    </source>
</evidence>
<dbReference type="GO" id="GO:0020037">
    <property type="term" value="F:heme binding"/>
    <property type="evidence" value="ECO:0007669"/>
    <property type="project" value="InterPro"/>
</dbReference>
<evidence type="ECO:0000256" key="11">
    <source>
        <dbReference type="ARBA" id="ARBA00023180"/>
    </source>
</evidence>
<dbReference type="InterPro" id="IPR002401">
    <property type="entry name" value="Cyt_P450_E_grp-I"/>
</dbReference>
<dbReference type="OrthoDB" id="430354at2759"/>
<evidence type="ECO:0000256" key="13">
    <source>
        <dbReference type="SAM" id="MobiDB-lite"/>
    </source>
</evidence>
<keyword evidence="7" id="KW-0735">Signal-anchor</keyword>
<dbReference type="PANTHER" id="PTHR31392:SF1">
    <property type="entry name" value="ALPHA-1,3-MANNOSYLTRANSFERASE MNN1-RELATED"/>
    <property type="match status" value="1"/>
</dbReference>
<feature type="compositionally biased region" description="Basic and acidic residues" evidence="13">
    <location>
        <begin position="1012"/>
        <end position="1029"/>
    </location>
</feature>
<feature type="transmembrane region" description="Helical" evidence="14">
    <location>
        <begin position="12"/>
        <end position="37"/>
    </location>
</feature>
<evidence type="ECO:0000313" key="16">
    <source>
        <dbReference type="Proteomes" id="UP000076744"/>
    </source>
</evidence>
<dbReference type="AlphaFoldDB" id="A0A168DCV6"/>
<evidence type="ECO:0000256" key="4">
    <source>
        <dbReference type="ARBA" id="ARBA00022679"/>
    </source>
</evidence>
<dbReference type="GO" id="GO:0004497">
    <property type="term" value="F:monooxygenase activity"/>
    <property type="evidence" value="ECO:0007669"/>
    <property type="project" value="InterPro"/>
</dbReference>
<dbReference type="CDD" id="cd11062">
    <property type="entry name" value="CYP58-like"/>
    <property type="match status" value="1"/>
</dbReference>
<feature type="region of interest" description="Disordered" evidence="13">
    <location>
        <begin position="1009"/>
        <end position="1038"/>
    </location>
</feature>
<accession>A0A168DCV6</accession>
<dbReference type="PANTHER" id="PTHR31392">
    <property type="entry name" value="ALPHA-1,3-MANNOSYLTRANSFERASE MNN1-RELATED"/>
    <property type="match status" value="1"/>
</dbReference>
<dbReference type="GO" id="GO:0005794">
    <property type="term" value="C:Golgi apparatus"/>
    <property type="evidence" value="ECO:0007669"/>
    <property type="project" value="TreeGrafter"/>
</dbReference>
<dbReference type="Proteomes" id="UP000076744">
    <property type="component" value="Unassembled WGS sequence"/>
</dbReference>
<evidence type="ECO:0000256" key="7">
    <source>
        <dbReference type="ARBA" id="ARBA00022968"/>
    </source>
</evidence>
<dbReference type="InterPro" id="IPR036396">
    <property type="entry name" value="Cyt_P450_sf"/>
</dbReference>
<sequence length="1143" mass="129434">MRELFELTWAQVFRYLSFAALLALIKFISTCIYNVTLHPLARIPGSRLAAMTSLYEFWFDVVCDGTYIWEIKRMHAKYGKLSLHYCSGEPILTRPGPIIRVNPREIHIKDSEYYSTIYTGSARRVDKDPAAVGALALRTAAAATIDHDLHHARRGYLKPYFSKRAIACMEHAIYSHIDKLCQRAASFMENDAVMALDPAFAALTADIITERLYGETLQYLDIPDFRTPIAEGFLGIDLMYHFTRFFPGVVKLFKKMPTAIVRRISPAVAELLALQEGIKQNILQTLKTQEGRDSDCIIVSAAGDSEIPAAERQIDRLMDEGASLTIAGTETTARALSVGMFHLLSDKRHLLKLHEELRSLPSPPNREYPFAQLEPLPYLTGVVYESCRLSFGPINRSPRVATHESLQYGVYTIPPGTPVSQSTYFVHTDESVFPDPLSFDPDRWTRAARDGIPLNRYLANFSKGSRQCIGIQLAFTELYLTIARLVTSFEMDLHETTKEDVAIHHVRLVGYPKKRKGMGSIRGEVKVRIKNRLESSPFMTPILRSFRRLSPSREFGKLGRQRRAVRCVKLLLISLFAGCLIFFYIDNANQITDASDFSRFTPSVEEPVTPTPGGHADHEIASVGLQEPPHSQQQTEKIRNTDFEHALRRVDSLLPSETEARDLLHDIQGTGEEKLREIGLRAREYSQFFQAWEQLHLVEDTAKSTFIRADMVPYMRRYFSTGVDKMPAAEVEQTIRTYEKYKTFMYKFEKLIAGWTAPYFADHMTLHLNLKQGGRGIVVTAGNTQAPHLKTLVHSLRDVGCNLPIEVMYLDNDDLGVDVQEELAGLDGVVTREIAPMVDDKGWKLAGWAVKPFAILFSSFREVIFVDADSLFFHDPETLFEDEDYQRTGALFFRDRTLWKEWKQDWLKKVLPKPISPAVIASRYWKGESGHMQESGVVVVDKWRHFIAMLIVCRMNGPERDGNKEKDLVGVYDMVYGDKETFWIGWELVGDTDYAFHRGRVAVMGVAEDGEEARKASDKDKPDADELKRSSGPTAETNNRAPAAYTVCAPQLLHLGVDGSPLWFNGGLVQNKFLDKKEWEFGKFREFVVEPDTVLTSTWTMLGGNKACLTGDAGLKHSLSENEGMKLQKMIAHARKYVLGQAR</sequence>
<dbReference type="PRINTS" id="PR00385">
    <property type="entry name" value="P450"/>
</dbReference>
<keyword evidence="6 12" id="KW-0479">Metal-binding</keyword>
<name>A0A168DCV6_CORFA</name>
<dbReference type="GO" id="GO:0016020">
    <property type="term" value="C:membrane"/>
    <property type="evidence" value="ECO:0007669"/>
    <property type="project" value="UniProtKB-SubCell"/>
</dbReference>
<comment type="caution">
    <text evidence="15">The sequence shown here is derived from an EMBL/GenBank/DDBJ whole genome shotgun (WGS) entry which is preliminary data.</text>
</comment>
<keyword evidence="11" id="KW-0325">Glycoprotein</keyword>
<dbReference type="InterPro" id="IPR022751">
    <property type="entry name" value="Alpha_mannosyltransferase"/>
</dbReference>
<evidence type="ECO:0000256" key="10">
    <source>
        <dbReference type="ARBA" id="ARBA00023136"/>
    </source>
</evidence>
<dbReference type="Pfam" id="PF00067">
    <property type="entry name" value="p450"/>
    <property type="match status" value="1"/>
</dbReference>
<dbReference type="GeneID" id="30017815"/>
<dbReference type="GO" id="GO:0006493">
    <property type="term" value="P:protein O-linked glycosylation"/>
    <property type="evidence" value="ECO:0007669"/>
    <property type="project" value="TreeGrafter"/>
</dbReference>
<dbReference type="InterPro" id="IPR001128">
    <property type="entry name" value="Cyt_P450"/>
</dbReference>
<protein>
    <submittedName>
        <fullName evidence="15">Alpha-1,3-mannosyltransferase</fullName>
    </submittedName>
</protein>
<organism evidence="15 16">
    <name type="scientific">Cordyceps fumosorosea (strain ARSEF 2679)</name>
    <name type="common">Isaria fumosorosea</name>
    <dbReference type="NCBI Taxonomy" id="1081104"/>
    <lineage>
        <taxon>Eukaryota</taxon>
        <taxon>Fungi</taxon>
        <taxon>Dikarya</taxon>
        <taxon>Ascomycota</taxon>
        <taxon>Pezizomycotina</taxon>
        <taxon>Sordariomycetes</taxon>
        <taxon>Hypocreomycetidae</taxon>
        <taxon>Hypocreales</taxon>
        <taxon>Cordycipitaceae</taxon>
        <taxon>Cordyceps</taxon>
    </lineage>
</organism>
<comment type="subcellular location">
    <subcellularLocation>
        <location evidence="1">Membrane</location>
        <topology evidence="1">Single-pass type II membrane protein</topology>
    </subcellularLocation>
</comment>
<dbReference type="PROSITE" id="PS00086">
    <property type="entry name" value="CYTOCHROME_P450"/>
    <property type="match status" value="1"/>
</dbReference>
<evidence type="ECO:0000256" key="6">
    <source>
        <dbReference type="ARBA" id="ARBA00022723"/>
    </source>
</evidence>
<evidence type="ECO:0000256" key="2">
    <source>
        <dbReference type="ARBA" id="ARBA00009105"/>
    </source>
</evidence>
<comment type="similarity">
    <text evidence="2">Belongs to the MNN1/MNT family.</text>
</comment>
<dbReference type="SUPFAM" id="SSF48264">
    <property type="entry name" value="Cytochrome P450"/>
    <property type="match status" value="1"/>
</dbReference>
<keyword evidence="3 15" id="KW-0328">Glycosyltransferase</keyword>
<comment type="cofactor">
    <cofactor evidence="12">
        <name>heme</name>
        <dbReference type="ChEBI" id="CHEBI:30413"/>
    </cofactor>
</comment>
<dbReference type="RefSeq" id="XP_018707896.1">
    <property type="nucleotide sequence ID" value="XM_018845130.1"/>
</dbReference>
<evidence type="ECO:0000256" key="12">
    <source>
        <dbReference type="PIRSR" id="PIRSR602401-1"/>
    </source>
</evidence>
<dbReference type="InterPro" id="IPR029044">
    <property type="entry name" value="Nucleotide-diphossugar_trans"/>
</dbReference>
<dbReference type="PRINTS" id="PR00463">
    <property type="entry name" value="EP450I"/>
</dbReference>
<keyword evidence="12" id="KW-0349">Heme</keyword>
<evidence type="ECO:0000256" key="1">
    <source>
        <dbReference type="ARBA" id="ARBA00004606"/>
    </source>
</evidence>
<keyword evidence="16" id="KW-1185">Reference proteome</keyword>
<feature type="binding site" description="axial binding residue" evidence="12">
    <location>
        <position position="468"/>
    </location>
    <ligand>
        <name>heme</name>
        <dbReference type="ChEBI" id="CHEBI:30413"/>
    </ligand>
    <ligandPart>
        <name>Fe</name>
        <dbReference type="ChEBI" id="CHEBI:18248"/>
    </ligandPart>
</feature>
<dbReference type="Pfam" id="PF11051">
    <property type="entry name" value="Mannosyl_trans3"/>
    <property type="match status" value="1"/>
</dbReference>
<dbReference type="InterPro" id="IPR017972">
    <property type="entry name" value="Cyt_P450_CS"/>
</dbReference>
<dbReference type="Gene3D" id="1.10.630.10">
    <property type="entry name" value="Cytochrome P450"/>
    <property type="match status" value="1"/>
</dbReference>
<keyword evidence="8 14" id="KW-1133">Transmembrane helix</keyword>
<dbReference type="GO" id="GO:0000033">
    <property type="term" value="F:alpha-1,3-mannosyltransferase activity"/>
    <property type="evidence" value="ECO:0007669"/>
    <property type="project" value="TreeGrafter"/>
</dbReference>
<keyword evidence="4 15" id="KW-0808">Transferase</keyword>
<evidence type="ECO:0000256" key="14">
    <source>
        <dbReference type="SAM" id="Phobius"/>
    </source>
</evidence>
<dbReference type="SUPFAM" id="SSF53448">
    <property type="entry name" value="Nucleotide-diphospho-sugar transferases"/>
    <property type="match status" value="1"/>
</dbReference>
<evidence type="ECO:0000256" key="9">
    <source>
        <dbReference type="ARBA" id="ARBA00023004"/>
    </source>
</evidence>
<dbReference type="STRING" id="1081104.A0A168DCV6"/>